<dbReference type="InterPro" id="IPR001086">
    <property type="entry name" value="Preph_deHydtase"/>
</dbReference>
<proteinExistence type="predicted"/>
<dbReference type="PANTHER" id="PTHR21022:SF19">
    <property type="entry name" value="PREPHENATE DEHYDRATASE-RELATED"/>
    <property type="match status" value="1"/>
</dbReference>
<dbReference type="PIRSF" id="PIRSF001500">
    <property type="entry name" value="Chor_mut_pdt_Ppr"/>
    <property type="match status" value="1"/>
</dbReference>
<dbReference type="InterPro" id="IPR002701">
    <property type="entry name" value="CM_II_prokaryot"/>
</dbReference>
<dbReference type="UniPathway" id="UPA00120">
    <property type="reaction ID" value="UER00203"/>
</dbReference>
<evidence type="ECO:0000256" key="15">
    <source>
        <dbReference type="ARBA" id="ARBA00031175"/>
    </source>
</evidence>
<dbReference type="PROSITE" id="PS51168">
    <property type="entry name" value="CHORISMATE_MUT_2"/>
    <property type="match status" value="1"/>
</dbReference>
<dbReference type="EC" id="4.2.1.51" evidence="6"/>
<sequence>MTTQTKDDSGCTQVATPTEAEATSKGTTDMAELRKRIDAIDTQILTLINDRAGCAIEVGEYKKQHNLEFYAPEREQQVLEALGGKNKGPFPTPVLRHIFREIMSASLSLEKPLRIAFLGPPATFTHQAGLQHFGLSGEFLPRKDIAEVFSEVERGKADYGVVPVESTAEGAVDHTLDLLVSSKLKICSEVMLEVTSSLLNKTGDIKDIKKICSHPHALAQCSKWLREKLSGIPIVEVSSTATAARMAEEDKSVAAIAGQAAANMYGLRVVEDGIENVPNNYTRFLVIGTKECGKTGKDKTSVVCSIKDGPGALSAMLAPFASRDINLTKIESRPLKTKAWEYVFLLDIEGHATDANVREALLELEGLCSFFKVLGSYPKAK</sequence>
<dbReference type="PANTHER" id="PTHR21022">
    <property type="entry name" value="PREPHENATE DEHYDRATASE P PROTEIN"/>
    <property type="match status" value="1"/>
</dbReference>
<evidence type="ECO:0000256" key="7">
    <source>
        <dbReference type="ARBA" id="ARBA00014401"/>
    </source>
</evidence>
<dbReference type="SMART" id="SM00830">
    <property type="entry name" value="CM_2"/>
    <property type="match status" value="1"/>
</dbReference>
<dbReference type="InterPro" id="IPR002912">
    <property type="entry name" value="ACT_dom"/>
</dbReference>
<evidence type="ECO:0000256" key="18">
    <source>
        <dbReference type="SAM" id="MobiDB-lite"/>
    </source>
</evidence>
<evidence type="ECO:0000256" key="13">
    <source>
        <dbReference type="ARBA" id="ARBA00023239"/>
    </source>
</evidence>
<dbReference type="Gene3D" id="3.30.70.260">
    <property type="match status" value="1"/>
</dbReference>
<feature type="domain" description="Chorismate mutase" evidence="19">
    <location>
        <begin position="24"/>
        <end position="114"/>
    </location>
</feature>
<dbReference type="GO" id="GO:0004664">
    <property type="term" value="F:prephenate dehydratase activity"/>
    <property type="evidence" value="ECO:0007669"/>
    <property type="project" value="UniProtKB-EC"/>
</dbReference>
<comment type="function">
    <text evidence="2">Catalyzes the Claisen rearrangement of chorismate to prephenate and the decarboxylation/dehydration of prephenate to phenylpyruvate.</text>
</comment>
<evidence type="ECO:0000256" key="10">
    <source>
        <dbReference type="ARBA" id="ARBA00023141"/>
    </source>
</evidence>
<dbReference type="GO" id="GO:0005737">
    <property type="term" value="C:cytoplasm"/>
    <property type="evidence" value="ECO:0007669"/>
    <property type="project" value="UniProtKB-SubCell"/>
</dbReference>
<dbReference type="PROSITE" id="PS00857">
    <property type="entry name" value="PREPHENATE_DEHYDR_1"/>
    <property type="match status" value="1"/>
</dbReference>
<dbReference type="UniPathway" id="UPA00121">
    <property type="reaction ID" value="UER00345"/>
</dbReference>
<dbReference type="FunFam" id="3.40.190.10:FF:000029">
    <property type="entry name" value="Chorismate mutase/Prephenate dehydratase"/>
    <property type="match status" value="1"/>
</dbReference>
<dbReference type="SUPFAM" id="SSF55021">
    <property type="entry name" value="ACT-like"/>
    <property type="match status" value="1"/>
</dbReference>
<dbReference type="PROSITE" id="PS51171">
    <property type="entry name" value="PREPHENATE_DEHYDR_3"/>
    <property type="match status" value="1"/>
</dbReference>
<dbReference type="NCBIfam" id="NF008865">
    <property type="entry name" value="PRK11898.1"/>
    <property type="match status" value="1"/>
</dbReference>
<dbReference type="CDD" id="cd04905">
    <property type="entry name" value="ACT_CM-PDT"/>
    <property type="match status" value="1"/>
</dbReference>
<keyword evidence="14" id="KW-0511">Multifunctional enzyme</keyword>
<keyword evidence="9" id="KW-0028">Amino-acid biosynthesis</keyword>
<keyword evidence="10" id="KW-0057">Aromatic amino acid biosynthesis</keyword>
<feature type="domain" description="ACT" evidence="21">
    <location>
        <begin position="301"/>
        <end position="378"/>
    </location>
</feature>
<dbReference type="SUPFAM" id="SSF48600">
    <property type="entry name" value="Chorismate mutase II"/>
    <property type="match status" value="1"/>
</dbReference>
<organism evidence="22">
    <name type="scientific">hydrothermal vent metagenome</name>
    <dbReference type="NCBI Taxonomy" id="652676"/>
    <lineage>
        <taxon>unclassified sequences</taxon>
        <taxon>metagenomes</taxon>
        <taxon>ecological metagenomes</taxon>
    </lineage>
</organism>
<evidence type="ECO:0000259" key="20">
    <source>
        <dbReference type="PROSITE" id="PS51171"/>
    </source>
</evidence>
<dbReference type="GO" id="GO:0046417">
    <property type="term" value="P:chorismate metabolic process"/>
    <property type="evidence" value="ECO:0007669"/>
    <property type="project" value="InterPro"/>
</dbReference>
<evidence type="ECO:0000256" key="8">
    <source>
        <dbReference type="ARBA" id="ARBA00022490"/>
    </source>
</evidence>
<evidence type="ECO:0000256" key="4">
    <source>
        <dbReference type="ARBA" id="ARBA00004741"/>
    </source>
</evidence>
<evidence type="ECO:0000256" key="6">
    <source>
        <dbReference type="ARBA" id="ARBA00013147"/>
    </source>
</evidence>
<evidence type="ECO:0000256" key="17">
    <source>
        <dbReference type="ARBA" id="ARBA00047848"/>
    </source>
</evidence>
<dbReference type="AlphaFoldDB" id="A0A3B0QTY8"/>
<protein>
    <recommendedName>
        <fullName evidence="7">Bifunctional chorismate mutase/prephenate dehydratase</fullName>
        <ecNumber evidence="6">4.2.1.51</ecNumber>
    </recommendedName>
    <alternativeName>
        <fullName evidence="16">Chorismate mutase-prephenate dehydratase</fullName>
    </alternativeName>
    <alternativeName>
        <fullName evidence="15">p-protein</fullName>
    </alternativeName>
</protein>
<evidence type="ECO:0000259" key="21">
    <source>
        <dbReference type="PROSITE" id="PS51671"/>
    </source>
</evidence>
<evidence type="ECO:0000313" key="22">
    <source>
        <dbReference type="EMBL" id="VAV83702.1"/>
    </source>
</evidence>
<evidence type="ECO:0000256" key="11">
    <source>
        <dbReference type="ARBA" id="ARBA00023222"/>
    </source>
</evidence>
<dbReference type="SUPFAM" id="SSF53850">
    <property type="entry name" value="Periplasmic binding protein-like II"/>
    <property type="match status" value="1"/>
</dbReference>
<feature type="domain" description="Prephenate dehydratase" evidence="20">
    <location>
        <begin position="114"/>
        <end position="289"/>
    </location>
</feature>
<dbReference type="InterPro" id="IPR008242">
    <property type="entry name" value="Chor_mutase/pphenate_deHydtase"/>
</dbReference>
<comment type="catalytic activity">
    <reaction evidence="17">
        <text>prephenate + H(+) = 3-phenylpyruvate + CO2 + H2O</text>
        <dbReference type="Rhea" id="RHEA:21648"/>
        <dbReference type="ChEBI" id="CHEBI:15377"/>
        <dbReference type="ChEBI" id="CHEBI:15378"/>
        <dbReference type="ChEBI" id="CHEBI:16526"/>
        <dbReference type="ChEBI" id="CHEBI:18005"/>
        <dbReference type="ChEBI" id="CHEBI:29934"/>
        <dbReference type="EC" id="4.2.1.51"/>
    </reaction>
</comment>
<keyword evidence="11" id="KW-0584">Phenylalanine biosynthesis</keyword>
<comment type="catalytic activity">
    <reaction evidence="1">
        <text>chorismate = prephenate</text>
        <dbReference type="Rhea" id="RHEA:13897"/>
        <dbReference type="ChEBI" id="CHEBI:29748"/>
        <dbReference type="ChEBI" id="CHEBI:29934"/>
        <dbReference type="EC" id="5.4.99.5"/>
    </reaction>
</comment>
<dbReference type="FunFam" id="3.40.190.10:FF:000034">
    <property type="entry name" value="Chorismate mutase/prephenate dehydratase"/>
    <property type="match status" value="1"/>
</dbReference>
<accession>A0A3B0QTY8</accession>
<dbReference type="Gene3D" id="1.20.59.10">
    <property type="entry name" value="Chorismate mutase"/>
    <property type="match status" value="1"/>
</dbReference>
<dbReference type="FunFam" id="3.30.70.260:FF:000012">
    <property type="entry name" value="Prephenate dehydratase"/>
    <property type="match status" value="1"/>
</dbReference>
<dbReference type="CDD" id="cd13630">
    <property type="entry name" value="PBP2_PDT_1"/>
    <property type="match status" value="1"/>
</dbReference>
<dbReference type="Pfam" id="PF01842">
    <property type="entry name" value="ACT"/>
    <property type="match status" value="1"/>
</dbReference>
<name>A0A3B0QTY8_9ZZZZ</name>
<evidence type="ECO:0000256" key="14">
    <source>
        <dbReference type="ARBA" id="ARBA00023268"/>
    </source>
</evidence>
<dbReference type="PROSITE" id="PS51671">
    <property type="entry name" value="ACT"/>
    <property type="match status" value="1"/>
</dbReference>
<evidence type="ECO:0000256" key="5">
    <source>
        <dbReference type="ARBA" id="ARBA00004817"/>
    </source>
</evidence>
<evidence type="ECO:0000256" key="2">
    <source>
        <dbReference type="ARBA" id="ARBA00002364"/>
    </source>
</evidence>
<evidence type="ECO:0000256" key="1">
    <source>
        <dbReference type="ARBA" id="ARBA00000824"/>
    </source>
</evidence>
<evidence type="ECO:0000256" key="9">
    <source>
        <dbReference type="ARBA" id="ARBA00022605"/>
    </source>
</evidence>
<comment type="pathway">
    <text evidence="4">Amino-acid biosynthesis; L-phenylalanine biosynthesis; phenylpyruvate from prephenate: step 1/1.</text>
</comment>
<keyword evidence="12 22" id="KW-0413">Isomerase</keyword>
<reference evidence="22" key="1">
    <citation type="submission" date="2018-06" db="EMBL/GenBank/DDBJ databases">
        <authorList>
            <person name="Zhirakovskaya E."/>
        </authorList>
    </citation>
    <scope>NUCLEOTIDE SEQUENCE</scope>
</reference>
<gene>
    <name evidence="22" type="ORF">MNBD_DELTA01-930</name>
</gene>
<dbReference type="EMBL" id="UOEA01000046">
    <property type="protein sequence ID" value="VAV83702.1"/>
    <property type="molecule type" value="Genomic_DNA"/>
</dbReference>
<dbReference type="NCBIfam" id="TIGR01807">
    <property type="entry name" value="CM_P2"/>
    <property type="match status" value="1"/>
</dbReference>
<comment type="pathway">
    <text evidence="5">Metabolic intermediate biosynthesis; prephenate biosynthesis; prephenate from chorismate: step 1/1.</text>
</comment>
<dbReference type="InterPro" id="IPR036263">
    <property type="entry name" value="Chorismate_II_sf"/>
</dbReference>
<dbReference type="PROSITE" id="PS00858">
    <property type="entry name" value="PREPHENATE_DEHYDR_2"/>
    <property type="match status" value="1"/>
</dbReference>
<evidence type="ECO:0000259" key="19">
    <source>
        <dbReference type="PROSITE" id="PS51168"/>
    </source>
</evidence>
<evidence type="ECO:0000256" key="3">
    <source>
        <dbReference type="ARBA" id="ARBA00004496"/>
    </source>
</evidence>
<dbReference type="InterPro" id="IPR018528">
    <property type="entry name" value="Preph_deHydtase_CS"/>
</dbReference>
<dbReference type="Pfam" id="PF00800">
    <property type="entry name" value="PDT"/>
    <property type="match status" value="1"/>
</dbReference>
<keyword evidence="13 22" id="KW-0456">Lyase</keyword>
<evidence type="ECO:0000256" key="16">
    <source>
        <dbReference type="ARBA" id="ARBA00031520"/>
    </source>
</evidence>
<dbReference type="InterPro" id="IPR036979">
    <property type="entry name" value="CM_dom_sf"/>
</dbReference>
<dbReference type="GO" id="GO:0009094">
    <property type="term" value="P:L-phenylalanine biosynthetic process"/>
    <property type="evidence" value="ECO:0007669"/>
    <property type="project" value="UniProtKB-UniPathway"/>
</dbReference>
<keyword evidence="8" id="KW-0963">Cytoplasm</keyword>
<evidence type="ECO:0000256" key="12">
    <source>
        <dbReference type="ARBA" id="ARBA00023235"/>
    </source>
</evidence>
<dbReference type="GO" id="GO:0004106">
    <property type="term" value="F:chorismate mutase activity"/>
    <property type="evidence" value="ECO:0007669"/>
    <property type="project" value="UniProtKB-EC"/>
</dbReference>
<dbReference type="Gene3D" id="3.40.190.10">
    <property type="entry name" value="Periplasmic binding protein-like II"/>
    <property type="match status" value="2"/>
</dbReference>
<dbReference type="Pfam" id="PF01817">
    <property type="entry name" value="CM_2"/>
    <property type="match status" value="1"/>
</dbReference>
<comment type="subcellular location">
    <subcellularLocation>
        <location evidence="3">Cytoplasm</location>
    </subcellularLocation>
</comment>
<feature type="region of interest" description="Disordered" evidence="18">
    <location>
        <begin position="1"/>
        <end position="27"/>
    </location>
</feature>
<dbReference type="InterPro" id="IPR045865">
    <property type="entry name" value="ACT-like_dom_sf"/>
</dbReference>
<dbReference type="InterPro" id="IPR010957">
    <property type="entry name" value="G/b/e-P-prot_chorismate_mutase"/>
</dbReference>